<feature type="coiled-coil region" evidence="7">
    <location>
        <begin position="837"/>
        <end position="899"/>
    </location>
</feature>
<dbReference type="GO" id="GO:0005737">
    <property type="term" value="C:cytoplasm"/>
    <property type="evidence" value="ECO:0007669"/>
    <property type="project" value="UniProtKB-SubCell"/>
</dbReference>
<dbReference type="InterPro" id="IPR036277">
    <property type="entry name" value="SMC_hinge_sf"/>
</dbReference>
<dbReference type="InterPro" id="IPR011890">
    <property type="entry name" value="SMC_prok"/>
</dbReference>
<dbReference type="GO" id="GO:0007062">
    <property type="term" value="P:sister chromatid cohesion"/>
    <property type="evidence" value="ECO:0007669"/>
    <property type="project" value="InterPro"/>
</dbReference>
<dbReference type="PANTHER" id="PTHR43977">
    <property type="entry name" value="STRUCTURAL MAINTENANCE OF CHROMOSOMES PROTEIN 3"/>
    <property type="match status" value="1"/>
</dbReference>
<comment type="subunit">
    <text evidence="7">Homodimer.</text>
</comment>
<dbReference type="SUPFAM" id="SSF57997">
    <property type="entry name" value="Tropomyosin"/>
    <property type="match status" value="1"/>
</dbReference>
<evidence type="ECO:0000256" key="2">
    <source>
        <dbReference type="ARBA" id="ARBA00022490"/>
    </source>
</evidence>
<sequence>MYLKGLTLKGFKSFPIKTDIFFEKGVTAVVGPNGSGKSNVSDAIRWVLGEQSVKSLRGEKMEDVIFSGTDTKSEMNSCEVSLILDNSEGIIAGEKEIIVKRKAYRNGESEFYINRNKCRLKDVREILMDTGIGKDGYSIIEQGKVEEILSNNPATKRKIFDEACGIAKYRYKKNDAEKNLKKASDNLTRIVDIFSEIEGQIKPLERQQAKAKKFIEFREELKIMEINDTIKKNLSFQEEKNSFELSLNDIEREISILDSEKSQLEEEIDKTMIKSESIEQIIDNINDQLASISDSINNTNIEIKVTSEKIKNKENDIQQKKSDLKLIDDKINVDRIELEKSEKRIDENSYLIDTLQNELEAIFEDKLSAENKVNLTKKSIDDNKNLSIRLLEEKENISRNFATVNANIDNFYRRIKDVEAENDGLKLEIESSNDILKSKREDVEKIRIEIENNKANIDKLDNSISEINSKISGFNRDIQNYNIEISAFQSKLNTYKEMEAQHEGFNKGVKEVLKNKNIKGIHGALGELISVSAVYEKAIEAALGASIQNVVVDSESTAKAAIEYLKKNNYGRVTFLPVNIMRGNKLSLDLSKFREKPIGICSDLLSYDKKYAGIMENILGRVIVMKDMDSAISFAKESSHKYRLVTLDGDILNAGGSMTGGSLKSTGSILSRKRIILELEQKIEKNKNDIGNLDNEISELKERLSSTEATKKDEMDLINEKEKAFVSFSTEIKVEEDRVKTRVSKIDSNLAEISTVEKNLEDEKKMFDEIEQTIQSISEKNADNTTVIAELESEILAYQKELEEFTKLFNDKNLILERNKNTFEMNINESNRIKASIEDSLEKKNELNSQVSAFEEEINSLDDMFANLNEKLATYQIEHDDLSEKLSENKIEKDELKIDLDEKNTMLRQKTRSFSEYKDQKFKLDSKLERIIFGMDSLDEFLNEKYEMSFEQALELKDDAVEIDYVKIEKLKKSIKALGNVNLDSIEEYEEVKSRYDYYKEQKEDLEVSIDSITKIIDDLTENMKVEFVENFHKINENFKKVYVKLFGGGNANLRITDDEDILGCDIEITAQPPGKKMKNLSLLSGGEKALTAICILFGILISKPTPFCILDEIEAPLDDVNVYRFGEYLKELSEDTQFISITHRRGTMEVADYIYGITMQEKGVSSVISMKLNDAVEIAE</sequence>
<keyword evidence="10" id="KW-1185">Reference proteome</keyword>
<dbReference type="Pfam" id="PF06470">
    <property type="entry name" value="SMC_hinge"/>
    <property type="match status" value="1"/>
</dbReference>
<keyword evidence="5 7" id="KW-0175">Coiled coil</keyword>
<dbReference type="FunFam" id="3.40.50.300:FF:000901">
    <property type="entry name" value="Chromosome partition protein Smc"/>
    <property type="match status" value="1"/>
</dbReference>
<evidence type="ECO:0000256" key="1">
    <source>
        <dbReference type="ARBA" id="ARBA00004496"/>
    </source>
</evidence>
<evidence type="ECO:0000259" key="8">
    <source>
        <dbReference type="SMART" id="SM00968"/>
    </source>
</evidence>
<dbReference type="InterPro" id="IPR027417">
    <property type="entry name" value="P-loop_NTPase"/>
</dbReference>
<dbReference type="SUPFAM" id="SSF52540">
    <property type="entry name" value="P-loop containing nucleoside triphosphate hydrolases"/>
    <property type="match status" value="1"/>
</dbReference>
<dbReference type="Gene3D" id="1.20.1060.20">
    <property type="match status" value="1"/>
</dbReference>
<proteinExistence type="inferred from homology"/>
<dbReference type="CDD" id="cd03278">
    <property type="entry name" value="ABC_SMC_barmotin"/>
    <property type="match status" value="1"/>
</dbReference>
<accession>A0A6N7XF46</accession>
<evidence type="ECO:0000313" key="10">
    <source>
        <dbReference type="Proteomes" id="UP000440713"/>
    </source>
</evidence>
<evidence type="ECO:0000256" key="7">
    <source>
        <dbReference type="HAMAP-Rule" id="MF_01894"/>
    </source>
</evidence>
<dbReference type="AlphaFoldDB" id="A0A6N7XF46"/>
<comment type="function">
    <text evidence="7">Required for chromosome condensation and partitioning.</text>
</comment>
<dbReference type="GO" id="GO:0005694">
    <property type="term" value="C:chromosome"/>
    <property type="evidence" value="ECO:0007669"/>
    <property type="project" value="InterPro"/>
</dbReference>
<dbReference type="SUPFAM" id="SSF75553">
    <property type="entry name" value="Smc hinge domain"/>
    <property type="match status" value="1"/>
</dbReference>
<protein>
    <recommendedName>
        <fullName evidence="7">Chromosome partition protein Smc</fullName>
    </recommendedName>
</protein>
<feature type="coiled-coil region" evidence="7">
    <location>
        <begin position="166"/>
        <end position="193"/>
    </location>
</feature>
<dbReference type="GO" id="GO:0003677">
    <property type="term" value="F:DNA binding"/>
    <property type="evidence" value="ECO:0007669"/>
    <property type="project" value="UniProtKB-UniRule"/>
</dbReference>
<feature type="coiled-coil region" evidence="7">
    <location>
        <begin position="408"/>
        <end position="498"/>
    </location>
</feature>
<dbReference type="Gene3D" id="3.40.50.300">
    <property type="entry name" value="P-loop containing nucleotide triphosphate hydrolases"/>
    <property type="match status" value="2"/>
</dbReference>
<feature type="binding site" evidence="7">
    <location>
        <begin position="32"/>
        <end position="39"/>
    </location>
    <ligand>
        <name>ATP</name>
        <dbReference type="ChEBI" id="CHEBI:30616"/>
    </ligand>
</feature>
<organism evidence="9 10">
    <name type="scientific">Peptostreptococcus porci</name>
    <dbReference type="NCBI Taxonomy" id="2652282"/>
    <lineage>
        <taxon>Bacteria</taxon>
        <taxon>Bacillati</taxon>
        <taxon>Bacillota</taxon>
        <taxon>Clostridia</taxon>
        <taxon>Peptostreptococcales</taxon>
        <taxon>Peptostreptococcaceae</taxon>
        <taxon>Peptostreptococcus</taxon>
    </lineage>
</organism>
<evidence type="ECO:0000256" key="4">
    <source>
        <dbReference type="ARBA" id="ARBA00022840"/>
    </source>
</evidence>
<dbReference type="GO" id="GO:0006260">
    <property type="term" value="P:DNA replication"/>
    <property type="evidence" value="ECO:0007669"/>
    <property type="project" value="UniProtKB-UniRule"/>
</dbReference>
<dbReference type="HAMAP" id="MF_01894">
    <property type="entry name" value="Smc_prok"/>
    <property type="match status" value="1"/>
</dbReference>
<dbReference type="InterPro" id="IPR003395">
    <property type="entry name" value="RecF/RecN/SMC_N"/>
</dbReference>
<evidence type="ECO:0000256" key="6">
    <source>
        <dbReference type="ARBA" id="ARBA00023125"/>
    </source>
</evidence>
<dbReference type="GO" id="GO:0030261">
    <property type="term" value="P:chromosome condensation"/>
    <property type="evidence" value="ECO:0007669"/>
    <property type="project" value="InterPro"/>
</dbReference>
<reference evidence="9 10" key="1">
    <citation type="submission" date="2019-08" db="EMBL/GenBank/DDBJ databases">
        <title>In-depth cultivation of the pig gut microbiome towards novel bacterial diversity and tailored functional studies.</title>
        <authorList>
            <person name="Wylensek D."/>
            <person name="Hitch T.C.A."/>
            <person name="Clavel T."/>
        </authorList>
    </citation>
    <scope>NUCLEOTIDE SEQUENCE [LARGE SCALE GENOMIC DNA]</scope>
    <source>
        <strain evidence="9 10">WCA-SAB-591-4A-A</strain>
    </source>
</reference>
<keyword evidence="4 7" id="KW-0067">ATP-binding</keyword>
<dbReference type="Pfam" id="PF02463">
    <property type="entry name" value="SMC_N"/>
    <property type="match status" value="1"/>
</dbReference>
<keyword evidence="2 7" id="KW-0963">Cytoplasm</keyword>
<dbReference type="GO" id="GO:0005524">
    <property type="term" value="F:ATP binding"/>
    <property type="evidence" value="ECO:0007669"/>
    <property type="project" value="UniProtKB-UniRule"/>
</dbReference>
<feature type="coiled-coil region" evidence="7">
    <location>
        <begin position="247"/>
        <end position="372"/>
    </location>
</feature>
<dbReference type="RefSeq" id="WP_154537352.1">
    <property type="nucleotide sequence ID" value="NZ_VUNE01000001.1"/>
</dbReference>
<feature type="domain" description="SMC hinge" evidence="8">
    <location>
        <begin position="519"/>
        <end position="635"/>
    </location>
</feature>
<dbReference type="EMBL" id="VUNE01000001">
    <property type="protein sequence ID" value="MST61984.1"/>
    <property type="molecule type" value="Genomic_DNA"/>
</dbReference>
<comment type="similarity">
    <text evidence="7">Belongs to the SMC family.</text>
</comment>
<gene>
    <name evidence="7 9" type="primary">smc</name>
    <name evidence="9" type="ORF">FYJ71_03220</name>
</gene>
<comment type="domain">
    <text evidence="7">Contains large globular domains required for ATP hydrolysis at each terminus and a third globular domain forming a flexible hinge near the middle of the molecule. These domains are separated by coiled-coil structures.</text>
</comment>
<feature type="coiled-coil region" evidence="7">
    <location>
        <begin position="753"/>
        <end position="808"/>
    </location>
</feature>
<name>A0A6N7XF46_9FIRM</name>
<evidence type="ECO:0000313" key="9">
    <source>
        <dbReference type="EMBL" id="MST61984.1"/>
    </source>
</evidence>
<keyword evidence="3 7" id="KW-0547">Nucleotide-binding</keyword>
<dbReference type="PIRSF" id="PIRSF005719">
    <property type="entry name" value="SMC"/>
    <property type="match status" value="1"/>
</dbReference>
<comment type="caution">
    <text evidence="9">The sequence shown here is derived from an EMBL/GenBank/DDBJ whole genome shotgun (WGS) entry which is preliminary data.</text>
</comment>
<dbReference type="GO" id="GO:0016887">
    <property type="term" value="F:ATP hydrolysis activity"/>
    <property type="evidence" value="ECO:0007669"/>
    <property type="project" value="InterPro"/>
</dbReference>
<dbReference type="InterPro" id="IPR010935">
    <property type="entry name" value="SMC_hinge"/>
</dbReference>
<evidence type="ECO:0000256" key="5">
    <source>
        <dbReference type="ARBA" id="ARBA00023054"/>
    </source>
</evidence>
<dbReference type="Gene3D" id="3.30.70.1620">
    <property type="match status" value="1"/>
</dbReference>
<dbReference type="NCBIfam" id="TIGR02168">
    <property type="entry name" value="SMC_prok_B"/>
    <property type="match status" value="1"/>
</dbReference>
<feature type="coiled-coil region" evidence="7">
    <location>
        <begin position="989"/>
        <end position="1023"/>
    </location>
</feature>
<keyword evidence="6 7" id="KW-0238">DNA-binding</keyword>
<dbReference type="InterPro" id="IPR024704">
    <property type="entry name" value="SMC"/>
</dbReference>
<evidence type="ECO:0000256" key="3">
    <source>
        <dbReference type="ARBA" id="ARBA00022741"/>
    </source>
</evidence>
<dbReference type="SMART" id="SM00968">
    <property type="entry name" value="SMC_hinge"/>
    <property type="match status" value="1"/>
</dbReference>
<dbReference type="GO" id="GO:0007059">
    <property type="term" value="P:chromosome segregation"/>
    <property type="evidence" value="ECO:0007669"/>
    <property type="project" value="UniProtKB-UniRule"/>
</dbReference>
<dbReference type="Proteomes" id="UP000440713">
    <property type="component" value="Unassembled WGS sequence"/>
</dbReference>
<comment type="subcellular location">
    <subcellularLocation>
        <location evidence="1 7">Cytoplasm</location>
    </subcellularLocation>
</comment>
<feature type="coiled-coil region" evidence="7">
    <location>
        <begin position="676"/>
        <end position="717"/>
    </location>
</feature>